<sequence length="112" mass="12928">MALSKEEQDFLQYWEANRNNKKKFLRQFSIGLPLSAVMALALFINVFSGWNRRAEMVMRGDSSAMYTVLIAIVGIAVFMTIFSSRHKWDMNEQRYQELKQKQEAGDATNTAP</sequence>
<dbReference type="STRING" id="1302690.BUE76_12740"/>
<keyword evidence="1" id="KW-0472">Membrane</keyword>
<dbReference type="EMBL" id="FQUO01000002">
    <property type="protein sequence ID" value="SHE65913.1"/>
    <property type="molecule type" value="Genomic_DNA"/>
</dbReference>
<keyword evidence="1" id="KW-1133">Transmembrane helix</keyword>
<dbReference type="Proteomes" id="UP000184368">
    <property type="component" value="Unassembled WGS sequence"/>
</dbReference>
<accession>A0A1M4VAI5</accession>
<keyword evidence="3" id="KW-1185">Reference proteome</keyword>
<reference evidence="2 3" key="1">
    <citation type="submission" date="2016-11" db="EMBL/GenBank/DDBJ databases">
        <authorList>
            <person name="Jaros S."/>
            <person name="Januszkiewicz K."/>
            <person name="Wedrychowicz H."/>
        </authorList>
    </citation>
    <scope>NUCLEOTIDE SEQUENCE [LARGE SCALE GENOMIC DNA]</scope>
    <source>
        <strain evidence="2 3">DSM 26897</strain>
    </source>
</reference>
<dbReference type="RefSeq" id="WP_073039853.1">
    <property type="nucleotide sequence ID" value="NZ_FQUO01000002.1"/>
</dbReference>
<protein>
    <submittedName>
        <fullName evidence="2">Uncharacterized protein</fullName>
    </submittedName>
</protein>
<keyword evidence="1" id="KW-0812">Transmembrane</keyword>
<organism evidence="2 3">
    <name type="scientific">Cnuella takakiae</name>
    <dbReference type="NCBI Taxonomy" id="1302690"/>
    <lineage>
        <taxon>Bacteria</taxon>
        <taxon>Pseudomonadati</taxon>
        <taxon>Bacteroidota</taxon>
        <taxon>Chitinophagia</taxon>
        <taxon>Chitinophagales</taxon>
        <taxon>Chitinophagaceae</taxon>
        <taxon>Cnuella</taxon>
    </lineage>
</organism>
<feature type="transmembrane region" description="Helical" evidence="1">
    <location>
        <begin position="63"/>
        <end position="82"/>
    </location>
</feature>
<feature type="transmembrane region" description="Helical" evidence="1">
    <location>
        <begin position="28"/>
        <end position="51"/>
    </location>
</feature>
<proteinExistence type="predicted"/>
<dbReference type="OrthoDB" id="678407at2"/>
<dbReference type="AlphaFoldDB" id="A0A1M4VAI5"/>
<name>A0A1M4VAI5_9BACT</name>
<evidence type="ECO:0000256" key="1">
    <source>
        <dbReference type="SAM" id="Phobius"/>
    </source>
</evidence>
<gene>
    <name evidence="2" type="ORF">SAMN05444008_102195</name>
</gene>
<evidence type="ECO:0000313" key="2">
    <source>
        <dbReference type="EMBL" id="SHE65913.1"/>
    </source>
</evidence>
<evidence type="ECO:0000313" key="3">
    <source>
        <dbReference type="Proteomes" id="UP000184368"/>
    </source>
</evidence>